<dbReference type="Gene3D" id="3.30.559.10">
    <property type="entry name" value="Chloramphenicol acetyltransferase-like domain"/>
    <property type="match status" value="1"/>
</dbReference>
<proteinExistence type="predicted"/>
<name>A0A1G9E9X1_9BACT</name>
<dbReference type="InterPro" id="IPR023213">
    <property type="entry name" value="CAT-like_dom_sf"/>
</dbReference>
<dbReference type="Proteomes" id="UP000199053">
    <property type="component" value="Unassembled WGS sequence"/>
</dbReference>
<sequence length="235" mass="26681">MTNTTESALITDSIMHNLDMDNWERSEHFTFFQSMKSCQYGFTIQQDITEVCELRKRIKSSAKSIRFSDALYFFATKAANTVPELRTRIVDGKPVIFDKIHPAFTYIPKGRSLHANCLAQYADNYAKLTENIEFSRQNADKNPSLTPKGGDKQNLLYFSINNGVAFTSATNPWGDCNEDSVPRILFGQVTKNAEDKKILPVSIELLHSLADGRHIAEFFKLFGEMCSNPEKYINV</sequence>
<organism evidence="1 2">
    <name type="scientific">Maridesulfovibrio ferrireducens</name>
    <dbReference type="NCBI Taxonomy" id="246191"/>
    <lineage>
        <taxon>Bacteria</taxon>
        <taxon>Pseudomonadati</taxon>
        <taxon>Thermodesulfobacteriota</taxon>
        <taxon>Desulfovibrionia</taxon>
        <taxon>Desulfovibrionales</taxon>
        <taxon>Desulfovibrionaceae</taxon>
        <taxon>Maridesulfovibrio</taxon>
    </lineage>
</organism>
<dbReference type="STRING" id="246191.SAMN05660337_1014"/>
<evidence type="ECO:0000313" key="1">
    <source>
        <dbReference type="EMBL" id="SDK72901.1"/>
    </source>
</evidence>
<dbReference type="SUPFAM" id="SSF52777">
    <property type="entry name" value="CoA-dependent acyltransferases"/>
    <property type="match status" value="1"/>
</dbReference>
<evidence type="ECO:0000313" key="2">
    <source>
        <dbReference type="Proteomes" id="UP000199053"/>
    </source>
</evidence>
<dbReference type="InterPro" id="IPR001707">
    <property type="entry name" value="Cmp_AcTrfase"/>
</dbReference>
<dbReference type="AlphaFoldDB" id="A0A1G9E9X1"/>
<dbReference type="GO" id="GO:0008811">
    <property type="term" value="F:chloramphenicol O-acetyltransferase activity"/>
    <property type="evidence" value="ECO:0007669"/>
    <property type="project" value="InterPro"/>
</dbReference>
<dbReference type="PANTHER" id="PTHR38474">
    <property type="entry name" value="SLR0299 PROTEIN"/>
    <property type="match status" value="1"/>
</dbReference>
<reference evidence="2" key="1">
    <citation type="submission" date="2016-10" db="EMBL/GenBank/DDBJ databases">
        <authorList>
            <person name="Varghese N."/>
            <person name="Submissions S."/>
        </authorList>
    </citation>
    <scope>NUCLEOTIDE SEQUENCE [LARGE SCALE GENOMIC DNA]</scope>
    <source>
        <strain evidence="2">DSM 16995</strain>
    </source>
</reference>
<keyword evidence="1" id="KW-0808">Transferase</keyword>
<keyword evidence="2" id="KW-1185">Reference proteome</keyword>
<accession>A0A1G9E9X1</accession>
<dbReference type="SMART" id="SM01059">
    <property type="entry name" value="CAT"/>
    <property type="match status" value="1"/>
</dbReference>
<dbReference type="PANTHER" id="PTHR38474:SF1">
    <property type="entry name" value="SLR0299 PROTEIN"/>
    <property type="match status" value="1"/>
</dbReference>
<gene>
    <name evidence="1" type="ORF">SAMN05660337_1014</name>
</gene>
<dbReference type="EMBL" id="FNGA01000002">
    <property type="protein sequence ID" value="SDK72901.1"/>
    <property type="molecule type" value="Genomic_DNA"/>
</dbReference>
<dbReference type="Pfam" id="PF00302">
    <property type="entry name" value="CAT"/>
    <property type="match status" value="1"/>
</dbReference>
<dbReference type="OrthoDB" id="9801766at2"/>
<dbReference type="RefSeq" id="WP_092158923.1">
    <property type="nucleotide sequence ID" value="NZ_FNGA01000002.1"/>
</dbReference>
<protein>
    <submittedName>
        <fullName evidence="1">Chloramphenicol O-acetyltransferase type A</fullName>
    </submittedName>
</protein>